<evidence type="ECO:0000313" key="7">
    <source>
        <dbReference type="Proteomes" id="UP000035681"/>
    </source>
</evidence>
<comment type="subcellular location">
    <subcellularLocation>
        <location evidence="5">Nucleus</location>
    </subcellularLocation>
</comment>
<reference evidence="8" key="1">
    <citation type="submission" date="2015-08" db="UniProtKB">
        <authorList>
            <consortium name="WormBaseParasite"/>
        </authorList>
    </citation>
    <scope>IDENTIFICATION</scope>
</reference>
<comment type="catalytic activity">
    <reaction evidence="5">
        <text>Hydrolytically removes 5'-nucleotides successively from the 3'-hydroxy termini of 3'-hydroxy-terminated oligonucleotides.</text>
        <dbReference type="EC" id="3.1.4.1"/>
    </reaction>
</comment>
<dbReference type="WBParaSite" id="SSTP_0000766100.1">
    <property type="protein sequence ID" value="SSTP_0000766100.1"/>
    <property type="gene ID" value="SSTP_0000766100"/>
</dbReference>
<dbReference type="InterPro" id="IPR033315">
    <property type="entry name" value="Fan1-like"/>
</dbReference>
<evidence type="ECO:0000256" key="5">
    <source>
        <dbReference type="RuleBase" id="RU365033"/>
    </source>
</evidence>
<evidence type="ECO:0000256" key="3">
    <source>
        <dbReference type="ARBA" id="ARBA00022801"/>
    </source>
</evidence>
<comment type="cofactor">
    <cofactor evidence="5">
        <name>Mg(2+)</name>
        <dbReference type="ChEBI" id="CHEBI:18420"/>
    </cofactor>
    <cofactor evidence="5">
        <name>Mn(2+)</name>
        <dbReference type="ChEBI" id="CHEBI:29035"/>
    </cofactor>
</comment>
<dbReference type="EC" id="3.1.4.1" evidence="5"/>
<feature type="domain" description="VRR-NUC" evidence="6">
    <location>
        <begin position="561"/>
        <end position="609"/>
    </location>
</feature>
<dbReference type="GO" id="GO:0008409">
    <property type="term" value="F:5'-3' exonuclease activity"/>
    <property type="evidence" value="ECO:0007669"/>
    <property type="project" value="TreeGrafter"/>
</dbReference>
<dbReference type="InterPro" id="IPR014883">
    <property type="entry name" value="VRR_NUC"/>
</dbReference>
<keyword evidence="5" id="KW-0234">DNA repair</keyword>
<keyword evidence="4 5" id="KW-0460">Magnesium</keyword>
<dbReference type="GO" id="GO:0036297">
    <property type="term" value="P:interstrand cross-link repair"/>
    <property type="evidence" value="ECO:0007669"/>
    <property type="project" value="InterPro"/>
</dbReference>
<keyword evidence="1 5" id="KW-0540">Nuclease</keyword>
<dbReference type="Pfam" id="PF08774">
    <property type="entry name" value="VRR_NUC"/>
    <property type="match status" value="1"/>
</dbReference>
<dbReference type="STRING" id="6248.A0A0K0EDU9"/>
<dbReference type="GO" id="GO:0046872">
    <property type="term" value="F:metal ion binding"/>
    <property type="evidence" value="ECO:0007669"/>
    <property type="project" value="UniProtKB-KW"/>
</dbReference>
<evidence type="ECO:0000313" key="8">
    <source>
        <dbReference type="WBParaSite" id="SSTP_0000766100.1"/>
    </source>
</evidence>
<evidence type="ECO:0000256" key="2">
    <source>
        <dbReference type="ARBA" id="ARBA00022723"/>
    </source>
</evidence>
<keyword evidence="5" id="KW-0227">DNA damage</keyword>
<dbReference type="GO" id="GO:0004528">
    <property type="term" value="F:phosphodiesterase I activity"/>
    <property type="evidence" value="ECO:0007669"/>
    <property type="project" value="UniProtKB-EC"/>
</dbReference>
<dbReference type="PANTHER" id="PTHR15749">
    <property type="entry name" value="FANCONI-ASSOCIATED NUCLEASE 1"/>
    <property type="match status" value="1"/>
</dbReference>
<comment type="function">
    <text evidence="5">Nuclease required for the repair of DNA interstrand cross-links (ICL). Acts as a 5'-3' exonuclease that anchors at a cut end of DNA and cleaves DNA successively at every third nucleotide, allowing to excise an ICL from one strand through flanking incisions.</text>
</comment>
<evidence type="ECO:0000256" key="1">
    <source>
        <dbReference type="ARBA" id="ARBA00022722"/>
    </source>
</evidence>
<dbReference type="GO" id="GO:0070336">
    <property type="term" value="F:flap-structured DNA binding"/>
    <property type="evidence" value="ECO:0007669"/>
    <property type="project" value="TreeGrafter"/>
</dbReference>
<dbReference type="WBParaSite" id="TCONS_00006959.p1">
    <property type="protein sequence ID" value="TCONS_00006959.p1"/>
    <property type="gene ID" value="XLOC_005044"/>
</dbReference>
<dbReference type="AlphaFoldDB" id="A0A0K0EDU9"/>
<dbReference type="GO" id="GO:0005634">
    <property type="term" value="C:nucleus"/>
    <property type="evidence" value="ECO:0007669"/>
    <property type="project" value="UniProtKB-SubCell"/>
</dbReference>
<dbReference type="PANTHER" id="PTHR15749:SF4">
    <property type="entry name" value="FANCONI-ASSOCIATED NUCLEASE 1"/>
    <property type="match status" value="1"/>
</dbReference>
<keyword evidence="5" id="KW-0464">Manganese</keyword>
<proteinExistence type="inferred from homology"/>
<evidence type="ECO:0000256" key="4">
    <source>
        <dbReference type="ARBA" id="ARBA00022842"/>
    </source>
</evidence>
<sequence>MEDFSSVVIQLNKRLLEKQERLDCYHFLRILYNVIVKFDPETRNEFFTPFYLDITSIANLDNVSLAMLLTFYYKGFGTHDEMKNIMKIFLKKGLSFMVQNEDINLINVLEMLTVKELNILHKKFCKVKKKTTRDEIFNDIINSGKQRNLMGKNVGITIKNCAIEMLSALHYPDLMDIRNDYNFESDSIMGKNVLQYLSKASEMSNDFKDNSNVLIIKIYNNFDDIMDYVDSIEMLRRIQSTDNVMSETFINVIKYTREALINDSKKISKWLNKNLPIKLLQYTRISISCYIFYVAAEKFVKAREYKVAEKLYFYITEDKILIPFIGSKMYSKFWIRRCINIKNNGDLDFQKQFYKNLSNFSMYFLESTNIEIHERESKLTPDTNNSIYTYENEEIVLPILKKTGSSGVKNQFFITKNNHTFLVNVEKAVLEYFMSTNKYTHGGHYENQIWIEAFYLIFGDLVFNKIDIYTPYCHEFIKEHPLLGSKDYVAKNIVFLKNRYNTFVFGNVVDQREIVKKNMELYCEIKNIDRDCTIFENPQEFFKFIKCINIQNFILLCINQMSFKRGIFSGYPDLVLWNVKTHDIICLEVKGPGDILSCKQKLAFKILNTFLHVSCKCINVKAQPQNPPCPIIT</sequence>
<accession>A0A0K0EDU9</accession>
<keyword evidence="2 5" id="KW-0479">Metal-binding</keyword>
<evidence type="ECO:0000259" key="6">
    <source>
        <dbReference type="Pfam" id="PF08774"/>
    </source>
</evidence>
<organism evidence="8">
    <name type="scientific">Strongyloides stercoralis</name>
    <name type="common">Threadworm</name>
    <dbReference type="NCBI Taxonomy" id="6248"/>
    <lineage>
        <taxon>Eukaryota</taxon>
        <taxon>Metazoa</taxon>
        <taxon>Ecdysozoa</taxon>
        <taxon>Nematoda</taxon>
        <taxon>Chromadorea</taxon>
        <taxon>Rhabditida</taxon>
        <taxon>Tylenchina</taxon>
        <taxon>Panagrolaimomorpha</taxon>
        <taxon>Strongyloidoidea</taxon>
        <taxon>Strongyloididae</taxon>
        <taxon>Strongyloides</taxon>
    </lineage>
</organism>
<keyword evidence="5" id="KW-0539">Nucleus</keyword>
<keyword evidence="3 5" id="KW-0378">Hydrolase</keyword>
<comment type="similarity">
    <text evidence="5">Belongs to the FAN1 family.</text>
</comment>
<protein>
    <recommendedName>
        <fullName evidence="5">Fanconi-associated nuclease</fullName>
        <ecNumber evidence="5">3.1.4.1</ecNumber>
    </recommendedName>
</protein>
<dbReference type="Proteomes" id="UP000035681">
    <property type="component" value="Unplaced"/>
</dbReference>
<dbReference type="GO" id="GO:0017108">
    <property type="term" value="F:5'-flap endonuclease activity"/>
    <property type="evidence" value="ECO:0007669"/>
    <property type="project" value="TreeGrafter"/>
</dbReference>
<keyword evidence="7" id="KW-1185">Reference proteome</keyword>
<name>A0A0K0EDU9_STRER</name>